<comment type="subcellular location">
    <subcellularLocation>
        <location evidence="8">Cytoplasm</location>
    </subcellularLocation>
</comment>
<feature type="domain" description="SIS" evidence="10">
    <location>
        <begin position="504"/>
        <end position="643"/>
    </location>
</feature>
<dbReference type="SUPFAM" id="SSF56235">
    <property type="entry name" value="N-terminal nucleophile aminohydrolases (Ntn hydrolases)"/>
    <property type="match status" value="1"/>
</dbReference>
<dbReference type="GO" id="GO:0006487">
    <property type="term" value="P:protein N-linked glycosylation"/>
    <property type="evidence" value="ECO:0007669"/>
    <property type="project" value="TreeGrafter"/>
</dbReference>
<dbReference type="Gene3D" id="3.40.50.10490">
    <property type="entry name" value="Glucose-6-phosphate isomerase like protein, domain 1"/>
    <property type="match status" value="2"/>
</dbReference>
<dbReference type="Pfam" id="PF01380">
    <property type="entry name" value="SIS"/>
    <property type="match status" value="2"/>
</dbReference>
<accession>A0A519BAZ8</accession>
<proteinExistence type="inferred from homology"/>
<feature type="domain" description="SIS" evidence="10">
    <location>
        <begin position="328"/>
        <end position="468"/>
    </location>
</feature>
<dbReference type="Proteomes" id="UP000320813">
    <property type="component" value="Unassembled WGS sequence"/>
</dbReference>
<dbReference type="CDD" id="cd05009">
    <property type="entry name" value="SIS_GlmS_GlmD_2"/>
    <property type="match status" value="1"/>
</dbReference>
<dbReference type="NCBIfam" id="NF001484">
    <property type="entry name" value="PRK00331.1"/>
    <property type="match status" value="1"/>
</dbReference>
<organism evidence="11 12">
    <name type="scientific">Candidatus Acidulodesulfobacterium ferriphilum</name>
    <dbReference type="NCBI Taxonomy" id="2597223"/>
    <lineage>
        <taxon>Bacteria</taxon>
        <taxon>Deltaproteobacteria</taxon>
        <taxon>Candidatus Acidulodesulfobacterales</taxon>
        <taxon>Candidatus Acidulodesulfobacterium</taxon>
    </lineage>
</organism>
<dbReference type="PANTHER" id="PTHR10937:SF0">
    <property type="entry name" value="GLUTAMINE--FRUCTOSE-6-PHOSPHATE TRANSAMINASE (ISOMERIZING)"/>
    <property type="match status" value="1"/>
</dbReference>
<dbReference type="PROSITE" id="PS51278">
    <property type="entry name" value="GATASE_TYPE_2"/>
    <property type="match status" value="1"/>
</dbReference>
<comment type="subunit">
    <text evidence="8">Homodimer.</text>
</comment>
<feature type="initiator methionine" description="Removed" evidence="8">
    <location>
        <position position="1"/>
    </location>
</feature>
<dbReference type="FunFam" id="3.40.50.10490:FF:000002">
    <property type="entry name" value="Glutamine--fructose-6-phosphate aminotransferase [isomerizing]"/>
    <property type="match status" value="1"/>
</dbReference>
<dbReference type="SUPFAM" id="SSF53697">
    <property type="entry name" value="SIS domain"/>
    <property type="match status" value="1"/>
</dbReference>
<comment type="function">
    <text evidence="8">Catalyzes the first step in hexosamine metabolism, converting fructose-6P into glucosamine-6P using glutamine as a nitrogen source.</text>
</comment>
<dbReference type="Gene3D" id="3.60.20.10">
    <property type="entry name" value="Glutamine Phosphoribosylpyrophosphate, subunit 1, domain 1"/>
    <property type="match status" value="1"/>
</dbReference>
<dbReference type="EC" id="2.6.1.16" evidence="2 8"/>
<feature type="active site" description="Nucleophile; for GATase activity" evidence="8">
    <location>
        <position position="2"/>
    </location>
</feature>
<dbReference type="GO" id="GO:0004360">
    <property type="term" value="F:glutamine-fructose-6-phosphate transaminase (isomerizing) activity"/>
    <property type="evidence" value="ECO:0007669"/>
    <property type="project" value="UniProtKB-UniRule"/>
</dbReference>
<dbReference type="HAMAP" id="MF_00164">
    <property type="entry name" value="GlmS"/>
    <property type="match status" value="1"/>
</dbReference>
<dbReference type="GO" id="GO:0005829">
    <property type="term" value="C:cytosol"/>
    <property type="evidence" value="ECO:0007669"/>
    <property type="project" value="TreeGrafter"/>
</dbReference>
<dbReference type="GO" id="GO:0005975">
    <property type="term" value="P:carbohydrate metabolic process"/>
    <property type="evidence" value="ECO:0007669"/>
    <property type="project" value="UniProtKB-UniRule"/>
</dbReference>
<sequence length="653" mass="71813">MCGIMGFSGNLKNESSVGVVLNGLKSLEYRGYDSSGIAYYDNDDRLIKYIKKSGKLINLSNEFSCVAPLNSDVAIGHIRWATHGRPTDENAHPHIDCSGNIAIVHNGIIENYAALKNKLIKKGHRFITETDSEVIAHLIEDYINAGRSFYEAVRLTSAELLGAFAILALDGASRSIAAVKFGPPLVLAQKGNNLYVASDISPLIEYTNDVIYLKNSEIAHFHDGNLDITTFKGKKVNKTITKIDWDASRAAKSGFAHFMQKEIFEQPARILDAFSSRVMLKEGIKDNVINLNKIKIKKAKKGFIENAKNSFNDVLAGLDISLEGLKLTKNDIVNSPKIVFIACGSSYYASLAIKYMMETICGLPVIVEYGSEFRYENFPISQNDIFVGISQSGETADTNSALEVAKAKRAKILSITNVPGSQITGLSNKGVIYTHAGPEIGVASTKAFTTQLLCGLLLALYVGEKSGLMPKYQWLNSQNIFKNLVELPKKMEKILFMDETLEDIAKKYYKSSNFLYMGRGILYPVALEGALKLKEISYIHAEGYPAGEMKHGPIALVDENMPVLFLLSNNMLAPKTISNIEEIKARGGKVIAVADYEPEIDGLSDLIRIPETLEVLSPVLYTVPLQLFAYHIAALKGTDIDQPRNLAKSVTVE</sequence>
<dbReference type="GO" id="GO:0006047">
    <property type="term" value="P:UDP-N-acetylglucosamine metabolic process"/>
    <property type="evidence" value="ECO:0007669"/>
    <property type="project" value="TreeGrafter"/>
</dbReference>
<comment type="catalytic activity">
    <reaction evidence="1 8">
        <text>D-fructose 6-phosphate + L-glutamine = D-glucosamine 6-phosphate + L-glutamate</text>
        <dbReference type="Rhea" id="RHEA:13237"/>
        <dbReference type="ChEBI" id="CHEBI:29985"/>
        <dbReference type="ChEBI" id="CHEBI:58359"/>
        <dbReference type="ChEBI" id="CHEBI:58725"/>
        <dbReference type="ChEBI" id="CHEBI:61527"/>
        <dbReference type="EC" id="2.6.1.16"/>
    </reaction>
</comment>
<comment type="caution">
    <text evidence="11">The sequence shown here is derived from an EMBL/GenBank/DDBJ whole genome shotgun (WGS) entry which is preliminary data.</text>
</comment>
<protein>
    <recommendedName>
        <fullName evidence="3 8">Glutamine--fructose-6-phosphate aminotransferase [isomerizing]</fullName>
        <ecNumber evidence="2 8">2.6.1.16</ecNumber>
    </recommendedName>
    <alternativeName>
        <fullName evidence="8">D-fructose-6-phosphate amidotransferase</fullName>
    </alternativeName>
    <alternativeName>
        <fullName evidence="8">GFAT</fullName>
    </alternativeName>
    <alternativeName>
        <fullName evidence="8">Glucosamine-6-phosphate synthase</fullName>
    </alternativeName>
    <alternativeName>
        <fullName evidence="8">Hexosephosphate aminotransferase</fullName>
    </alternativeName>
    <alternativeName>
        <fullName evidence="8">L-glutamine--D-fructose-6-phosphate amidotransferase</fullName>
    </alternativeName>
</protein>
<evidence type="ECO:0000256" key="1">
    <source>
        <dbReference type="ARBA" id="ARBA00001031"/>
    </source>
</evidence>
<evidence type="ECO:0000256" key="5">
    <source>
        <dbReference type="ARBA" id="ARBA00022679"/>
    </source>
</evidence>
<keyword evidence="8" id="KW-0963">Cytoplasm</keyword>
<evidence type="ECO:0000256" key="7">
    <source>
        <dbReference type="ARBA" id="ARBA00022962"/>
    </source>
</evidence>
<keyword evidence="5 8" id="KW-0808">Transferase</keyword>
<name>A0A519BAZ8_9DELT</name>
<evidence type="ECO:0000313" key="11">
    <source>
        <dbReference type="EMBL" id="RZD14463.1"/>
    </source>
</evidence>
<dbReference type="AlphaFoldDB" id="A0A519BAZ8"/>
<evidence type="ECO:0000256" key="2">
    <source>
        <dbReference type="ARBA" id="ARBA00012916"/>
    </source>
</evidence>
<evidence type="ECO:0000313" key="12">
    <source>
        <dbReference type="Proteomes" id="UP000320813"/>
    </source>
</evidence>
<dbReference type="InterPro" id="IPR035490">
    <property type="entry name" value="GlmS/FrlB_SIS"/>
</dbReference>
<evidence type="ECO:0000256" key="4">
    <source>
        <dbReference type="ARBA" id="ARBA00022576"/>
    </source>
</evidence>
<dbReference type="GO" id="GO:0046349">
    <property type="term" value="P:amino sugar biosynthetic process"/>
    <property type="evidence" value="ECO:0007669"/>
    <property type="project" value="UniProtKB-ARBA"/>
</dbReference>
<reference evidence="11 12" key="1">
    <citation type="submission" date="2019-01" db="EMBL/GenBank/DDBJ databases">
        <title>Insights into ecological role of a new deltaproteobacterial order Candidatus Sinidesulfobacterales (Sva0485) by metagenomics and metatranscriptomics.</title>
        <authorList>
            <person name="Tan S."/>
            <person name="Liu J."/>
            <person name="Fang Y."/>
            <person name="Hedlund B.P."/>
            <person name="Lian Z.H."/>
            <person name="Huang L.Y."/>
            <person name="Li J.T."/>
            <person name="Huang L.N."/>
            <person name="Li W.J."/>
            <person name="Jiang H.C."/>
            <person name="Dong H.L."/>
            <person name="Shu W.S."/>
        </authorList>
    </citation>
    <scope>NUCLEOTIDE SEQUENCE [LARGE SCALE GENOMIC DNA]</scope>
    <source>
        <strain evidence="11">AP3</strain>
    </source>
</reference>
<dbReference type="InterPro" id="IPR047084">
    <property type="entry name" value="GFAT_N"/>
</dbReference>
<evidence type="ECO:0000259" key="10">
    <source>
        <dbReference type="PROSITE" id="PS51464"/>
    </source>
</evidence>
<dbReference type="CDD" id="cd00714">
    <property type="entry name" value="GFAT"/>
    <property type="match status" value="1"/>
</dbReference>
<dbReference type="GO" id="GO:0006002">
    <property type="term" value="P:fructose 6-phosphate metabolic process"/>
    <property type="evidence" value="ECO:0007669"/>
    <property type="project" value="TreeGrafter"/>
</dbReference>
<evidence type="ECO:0000256" key="8">
    <source>
        <dbReference type="HAMAP-Rule" id="MF_00164"/>
    </source>
</evidence>
<dbReference type="InterPro" id="IPR005855">
    <property type="entry name" value="GFAT"/>
</dbReference>
<dbReference type="InterPro" id="IPR035466">
    <property type="entry name" value="GlmS/AgaS_SIS"/>
</dbReference>
<keyword evidence="4 8" id="KW-0032">Aminotransferase</keyword>
<keyword evidence="6" id="KW-0677">Repeat</keyword>
<dbReference type="InterPro" id="IPR046348">
    <property type="entry name" value="SIS_dom_sf"/>
</dbReference>
<dbReference type="InterPro" id="IPR001347">
    <property type="entry name" value="SIS_dom"/>
</dbReference>
<dbReference type="PANTHER" id="PTHR10937">
    <property type="entry name" value="GLUCOSAMINE--FRUCTOSE-6-PHOSPHATE AMINOTRANSFERASE, ISOMERIZING"/>
    <property type="match status" value="1"/>
</dbReference>
<dbReference type="Pfam" id="PF13522">
    <property type="entry name" value="GATase_6"/>
    <property type="match status" value="1"/>
</dbReference>
<dbReference type="CDD" id="cd05008">
    <property type="entry name" value="SIS_GlmS_GlmD_1"/>
    <property type="match status" value="1"/>
</dbReference>
<dbReference type="InterPro" id="IPR017932">
    <property type="entry name" value="GATase_2_dom"/>
</dbReference>
<evidence type="ECO:0000259" key="9">
    <source>
        <dbReference type="PROSITE" id="PS51278"/>
    </source>
</evidence>
<gene>
    <name evidence="8 11" type="primary">glmS</name>
    <name evidence="11" type="ORF">EVJ47_04660</name>
</gene>
<evidence type="ECO:0000256" key="6">
    <source>
        <dbReference type="ARBA" id="ARBA00022737"/>
    </source>
</evidence>
<feature type="domain" description="Glutamine amidotransferase type-2" evidence="9">
    <location>
        <begin position="2"/>
        <end position="224"/>
    </location>
</feature>
<dbReference type="NCBIfam" id="TIGR01135">
    <property type="entry name" value="glmS"/>
    <property type="match status" value="1"/>
</dbReference>
<dbReference type="InterPro" id="IPR029055">
    <property type="entry name" value="Ntn_hydrolases_N"/>
</dbReference>
<feature type="active site" description="For Fru-6P isomerization activity" evidence="8">
    <location>
        <position position="648"/>
    </location>
</feature>
<dbReference type="GO" id="GO:0097367">
    <property type="term" value="F:carbohydrate derivative binding"/>
    <property type="evidence" value="ECO:0007669"/>
    <property type="project" value="InterPro"/>
</dbReference>
<keyword evidence="7" id="KW-0315">Glutamine amidotransferase</keyword>
<evidence type="ECO:0000256" key="3">
    <source>
        <dbReference type="ARBA" id="ARBA00016090"/>
    </source>
</evidence>
<dbReference type="EMBL" id="SGBD01000002">
    <property type="protein sequence ID" value="RZD14463.1"/>
    <property type="molecule type" value="Genomic_DNA"/>
</dbReference>
<dbReference type="PROSITE" id="PS51464">
    <property type="entry name" value="SIS"/>
    <property type="match status" value="2"/>
</dbReference>